<comment type="function">
    <text evidence="6">Bidirectionally degrades single-stranded DNA into large acid-insoluble oligonucleotides, which are then degraded further into small acid-soluble oligonucleotides.</text>
</comment>
<proteinExistence type="inferred from homology"/>
<gene>
    <name evidence="6 8" type="primary">xseB</name>
    <name evidence="8" type="ORF">LzC2_22570</name>
</gene>
<dbReference type="SUPFAM" id="SSF116842">
    <property type="entry name" value="XseB-like"/>
    <property type="match status" value="1"/>
</dbReference>
<accession>A0ABX1VFY5</accession>
<evidence type="ECO:0000256" key="4">
    <source>
        <dbReference type="ARBA" id="ARBA00022801"/>
    </source>
</evidence>
<dbReference type="Pfam" id="PF02609">
    <property type="entry name" value="Exonuc_VII_S"/>
    <property type="match status" value="1"/>
</dbReference>
<dbReference type="GO" id="GO:0008855">
    <property type="term" value="F:exodeoxyribonuclease VII activity"/>
    <property type="evidence" value="ECO:0007669"/>
    <property type="project" value="UniProtKB-EC"/>
</dbReference>
<dbReference type="PANTHER" id="PTHR34137:SF1">
    <property type="entry name" value="EXODEOXYRIBONUCLEASE 7 SMALL SUBUNIT"/>
    <property type="match status" value="1"/>
</dbReference>
<keyword evidence="2 6" id="KW-0963">Cytoplasm</keyword>
<dbReference type="NCBIfam" id="TIGR01280">
    <property type="entry name" value="xseB"/>
    <property type="match status" value="1"/>
</dbReference>
<sequence length="118" mass="12858">MSDTDESTTDEPPFEESLDDLRQVIADLEGGRLPLEASLARFEAGVGLLRRCRATLDRAERRVELLTGVDGDGEPITEPFDASATADQSGAGRRDAGAVKRPRNRKRTADEDEPDGLF</sequence>
<comment type="similarity">
    <text evidence="1 6">Belongs to the XseB family.</text>
</comment>
<dbReference type="InterPro" id="IPR037004">
    <property type="entry name" value="Exonuc_VII_ssu_sf"/>
</dbReference>
<protein>
    <recommendedName>
        <fullName evidence="6">Exodeoxyribonuclease 7 small subunit</fullName>
        <ecNumber evidence="6">3.1.11.6</ecNumber>
    </recommendedName>
    <alternativeName>
        <fullName evidence="6">Exodeoxyribonuclease VII small subunit</fullName>
        <shortName evidence="6">Exonuclease VII small subunit</shortName>
    </alternativeName>
</protein>
<evidence type="ECO:0000256" key="5">
    <source>
        <dbReference type="ARBA" id="ARBA00022839"/>
    </source>
</evidence>
<keyword evidence="5 6" id="KW-0269">Exonuclease</keyword>
<dbReference type="Gene3D" id="1.10.287.1040">
    <property type="entry name" value="Exonuclease VII, small subunit"/>
    <property type="match status" value="1"/>
</dbReference>
<comment type="catalytic activity">
    <reaction evidence="6">
        <text>Exonucleolytic cleavage in either 5'- to 3'- or 3'- to 5'-direction to yield nucleoside 5'-phosphates.</text>
        <dbReference type="EC" id="3.1.11.6"/>
    </reaction>
</comment>
<evidence type="ECO:0000313" key="9">
    <source>
        <dbReference type="Proteomes" id="UP000609651"/>
    </source>
</evidence>
<dbReference type="RefSeq" id="WP_171186943.1">
    <property type="nucleotide sequence ID" value="NZ_WTPX01000065.1"/>
</dbReference>
<organism evidence="8 9">
    <name type="scientific">Alienimonas chondri</name>
    <dbReference type="NCBI Taxonomy" id="2681879"/>
    <lineage>
        <taxon>Bacteria</taxon>
        <taxon>Pseudomonadati</taxon>
        <taxon>Planctomycetota</taxon>
        <taxon>Planctomycetia</taxon>
        <taxon>Planctomycetales</taxon>
        <taxon>Planctomycetaceae</taxon>
        <taxon>Alienimonas</taxon>
    </lineage>
</organism>
<dbReference type="HAMAP" id="MF_00337">
    <property type="entry name" value="Exonuc_7_S"/>
    <property type="match status" value="1"/>
</dbReference>
<dbReference type="InterPro" id="IPR003761">
    <property type="entry name" value="Exonuc_VII_S"/>
</dbReference>
<feature type="region of interest" description="Disordered" evidence="7">
    <location>
        <begin position="68"/>
        <end position="118"/>
    </location>
</feature>
<comment type="caution">
    <text evidence="8">The sequence shown here is derived from an EMBL/GenBank/DDBJ whole genome shotgun (WGS) entry which is preliminary data.</text>
</comment>
<dbReference type="EMBL" id="WTPX01000065">
    <property type="protein sequence ID" value="NNJ26177.1"/>
    <property type="molecule type" value="Genomic_DNA"/>
</dbReference>
<evidence type="ECO:0000256" key="7">
    <source>
        <dbReference type="SAM" id="MobiDB-lite"/>
    </source>
</evidence>
<dbReference type="Proteomes" id="UP000609651">
    <property type="component" value="Unassembled WGS sequence"/>
</dbReference>
<evidence type="ECO:0000256" key="3">
    <source>
        <dbReference type="ARBA" id="ARBA00022722"/>
    </source>
</evidence>
<evidence type="ECO:0000313" key="8">
    <source>
        <dbReference type="EMBL" id="NNJ26177.1"/>
    </source>
</evidence>
<keyword evidence="3 6" id="KW-0540">Nuclease</keyword>
<evidence type="ECO:0000256" key="1">
    <source>
        <dbReference type="ARBA" id="ARBA00009998"/>
    </source>
</evidence>
<evidence type="ECO:0000256" key="6">
    <source>
        <dbReference type="HAMAP-Rule" id="MF_00337"/>
    </source>
</evidence>
<comment type="subcellular location">
    <subcellularLocation>
        <location evidence="6">Cytoplasm</location>
    </subcellularLocation>
</comment>
<keyword evidence="4 6" id="KW-0378">Hydrolase</keyword>
<reference evidence="8 9" key="1">
    <citation type="journal article" date="2020" name="Syst. Appl. Microbiol.">
        <title>Alienimonas chondri sp. nov., a novel planctomycete isolated from the biofilm of the red alga Chondrus crispus.</title>
        <authorList>
            <person name="Vitorino I."/>
            <person name="Albuquerque L."/>
            <person name="Wiegand S."/>
            <person name="Kallscheuer N."/>
            <person name="da Costa M.S."/>
            <person name="Lobo-da-Cunha A."/>
            <person name="Jogler C."/>
            <person name="Lage O.M."/>
        </authorList>
    </citation>
    <scope>NUCLEOTIDE SEQUENCE [LARGE SCALE GENOMIC DNA]</scope>
    <source>
        <strain evidence="8 9">LzC2</strain>
    </source>
</reference>
<comment type="subunit">
    <text evidence="6">Heterooligomer composed of large and small subunits.</text>
</comment>
<name>A0ABX1VFY5_9PLAN</name>
<dbReference type="PANTHER" id="PTHR34137">
    <property type="entry name" value="EXODEOXYRIBONUCLEASE 7 SMALL SUBUNIT"/>
    <property type="match status" value="1"/>
</dbReference>
<dbReference type="EC" id="3.1.11.6" evidence="6"/>
<keyword evidence="9" id="KW-1185">Reference proteome</keyword>
<evidence type="ECO:0000256" key="2">
    <source>
        <dbReference type="ARBA" id="ARBA00022490"/>
    </source>
</evidence>